<keyword evidence="2" id="KW-0430">Lectin</keyword>
<evidence type="ECO:0000256" key="3">
    <source>
        <dbReference type="ARBA" id="ARBA00023180"/>
    </source>
</evidence>
<dbReference type="EMBL" id="JAYWIO010000001">
    <property type="protein sequence ID" value="KAK7291102.1"/>
    <property type="molecule type" value="Genomic_DNA"/>
</dbReference>
<dbReference type="AlphaFoldDB" id="A0AAN9J2P4"/>
<evidence type="ECO:0000256" key="1">
    <source>
        <dbReference type="ARBA" id="ARBA00007606"/>
    </source>
</evidence>
<evidence type="ECO:0000259" key="5">
    <source>
        <dbReference type="Pfam" id="PF00139"/>
    </source>
</evidence>
<evidence type="ECO:0000313" key="6">
    <source>
        <dbReference type="EMBL" id="KAK7291102.1"/>
    </source>
</evidence>
<dbReference type="InterPro" id="IPR001220">
    <property type="entry name" value="Legume_lectin_dom"/>
</dbReference>
<reference evidence="6 9" key="1">
    <citation type="submission" date="2024-01" db="EMBL/GenBank/DDBJ databases">
        <title>The genomes of 5 underutilized Papilionoideae crops provide insights into root nodulation and disease resistanc.</title>
        <authorList>
            <person name="Yuan L."/>
        </authorList>
    </citation>
    <scope>NUCLEOTIDE SEQUENCE [LARGE SCALE GENOMIC DNA]</scope>
    <source>
        <strain evidence="6">ZHUSHIDOU_FW_LH</strain>
        <tissue evidence="6">Leaf</tissue>
    </source>
</reference>
<name>A0AAN9J2P4_CROPI</name>
<dbReference type="EMBL" id="JAYWIO010000001">
    <property type="protein sequence ID" value="KAK7291103.1"/>
    <property type="molecule type" value="Genomic_DNA"/>
</dbReference>
<dbReference type="Proteomes" id="UP001372338">
    <property type="component" value="Unassembled WGS sequence"/>
</dbReference>
<dbReference type="PIRSF" id="PIRSF002690">
    <property type="entry name" value="L-type_lectin_plant"/>
    <property type="match status" value="1"/>
</dbReference>
<evidence type="ECO:0000313" key="9">
    <source>
        <dbReference type="Proteomes" id="UP001372338"/>
    </source>
</evidence>
<dbReference type="PROSITE" id="PS00308">
    <property type="entry name" value="LECTIN_LEGUME_ALPHA"/>
    <property type="match status" value="1"/>
</dbReference>
<dbReference type="InterPro" id="IPR000985">
    <property type="entry name" value="Lectin_LegA_CS"/>
</dbReference>
<keyword evidence="3" id="KW-0325">Glycoprotein</keyword>
<dbReference type="SUPFAM" id="SSF49899">
    <property type="entry name" value="Concanavalin A-like lectins/glucanases"/>
    <property type="match status" value="1"/>
</dbReference>
<protein>
    <recommendedName>
        <fullName evidence="5">Legume lectin domain-containing protein</fullName>
    </recommendedName>
</protein>
<dbReference type="Gene3D" id="2.60.120.200">
    <property type="match status" value="1"/>
</dbReference>
<dbReference type="CDD" id="cd06899">
    <property type="entry name" value="lectin_legume_LecRK_Arcelin_ConA"/>
    <property type="match status" value="1"/>
</dbReference>
<evidence type="ECO:0000256" key="2">
    <source>
        <dbReference type="ARBA" id="ARBA00022734"/>
    </source>
</evidence>
<accession>A0AAN9J2P4</accession>
<organism evidence="6 9">
    <name type="scientific">Crotalaria pallida</name>
    <name type="common">Smooth rattlebox</name>
    <name type="synonym">Crotalaria striata</name>
    <dbReference type="NCBI Taxonomy" id="3830"/>
    <lineage>
        <taxon>Eukaryota</taxon>
        <taxon>Viridiplantae</taxon>
        <taxon>Streptophyta</taxon>
        <taxon>Embryophyta</taxon>
        <taxon>Tracheophyta</taxon>
        <taxon>Spermatophyta</taxon>
        <taxon>Magnoliopsida</taxon>
        <taxon>eudicotyledons</taxon>
        <taxon>Gunneridae</taxon>
        <taxon>Pentapetalae</taxon>
        <taxon>rosids</taxon>
        <taxon>fabids</taxon>
        <taxon>Fabales</taxon>
        <taxon>Fabaceae</taxon>
        <taxon>Papilionoideae</taxon>
        <taxon>50 kb inversion clade</taxon>
        <taxon>genistoids sensu lato</taxon>
        <taxon>core genistoids</taxon>
        <taxon>Crotalarieae</taxon>
        <taxon>Crotalaria</taxon>
    </lineage>
</organism>
<dbReference type="GO" id="GO:0030246">
    <property type="term" value="F:carbohydrate binding"/>
    <property type="evidence" value="ECO:0007669"/>
    <property type="project" value="UniProtKB-KW"/>
</dbReference>
<keyword evidence="9" id="KW-1185">Reference proteome</keyword>
<gene>
    <name evidence="6" type="ORF">RIF29_05990</name>
    <name evidence="7" type="ORF">RIF29_05992</name>
    <name evidence="8" type="ORF">RIF29_05994</name>
</gene>
<dbReference type="InterPro" id="IPR050258">
    <property type="entry name" value="Leguminous_Lectin"/>
</dbReference>
<dbReference type="InterPro" id="IPR016363">
    <property type="entry name" value="L-lectin"/>
</dbReference>
<sequence length="288" mass="31736">MMATLSYSSKPNTPHHVLLLLTTFITTLSLLLLKANSSSSLSQPELSFSFKKFWPNQPNLLFQGDTQVSSDGVLQITKVENGQPVGGSFGRALYHAPVHIWDKATGQVASFETSFSFVIKASHPDEAANGFAFFLGPTDSEVITNSHPGYFGLFNTLNYDSSKAIVAVEFDPTFGHDSCSRHVGIDINTARSNKTAVWHWRNGEVAEVSITYEARTKRLTTYVAYPLIGTSSVLVDFIDLKAVLPEWVRVGFSGASGGIFQFSETHNVLNWHFTSTFKEARCCCYGEL</sequence>
<comment type="similarity">
    <text evidence="1">Belongs to the leguminous lectin family.</text>
</comment>
<keyword evidence="4" id="KW-0464">Manganese</keyword>
<evidence type="ECO:0000313" key="7">
    <source>
        <dbReference type="EMBL" id="KAK7291103.1"/>
    </source>
</evidence>
<dbReference type="InterPro" id="IPR013320">
    <property type="entry name" value="ConA-like_dom_sf"/>
</dbReference>
<dbReference type="Pfam" id="PF00139">
    <property type="entry name" value="Lectin_legB"/>
    <property type="match status" value="1"/>
</dbReference>
<evidence type="ECO:0000313" key="8">
    <source>
        <dbReference type="EMBL" id="KAK7291105.1"/>
    </source>
</evidence>
<dbReference type="EMBL" id="JAYWIO010000001">
    <property type="protein sequence ID" value="KAK7291105.1"/>
    <property type="molecule type" value="Genomic_DNA"/>
</dbReference>
<dbReference type="PANTHER" id="PTHR32401">
    <property type="entry name" value="CONCANAVALIN A-LIKE LECTIN FAMILY PROTEIN"/>
    <property type="match status" value="1"/>
</dbReference>
<evidence type="ECO:0000256" key="4">
    <source>
        <dbReference type="ARBA" id="ARBA00023211"/>
    </source>
</evidence>
<feature type="domain" description="Legume lectin" evidence="5">
    <location>
        <begin position="46"/>
        <end position="279"/>
    </location>
</feature>
<dbReference type="PANTHER" id="PTHR32401:SF45">
    <property type="entry name" value="LECTIN"/>
    <property type="match status" value="1"/>
</dbReference>
<comment type="caution">
    <text evidence="6">The sequence shown here is derived from an EMBL/GenBank/DDBJ whole genome shotgun (WGS) entry which is preliminary data.</text>
</comment>
<proteinExistence type="inferred from homology"/>